<feature type="transmembrane region" description="Helical" evidence="8">
    <location>
        <begin position="192"/>
        <end position="211"/>
    </location>
</feature>
<feature type="transmembrane region" description="Helical" evidence="8">
    <location>
        <begin position="108"/>
        <end position="126"/>
    </location>
</feature>
<dbReference type="AlphaFoldDB" id="A0AAX1LA29"/>
<evidence type="ECO:0000259" key="9">
    <source>
        <dbReference type="Pfam" id="PF00892"/>
    </source>
</evidence>
<evidence type="ECO:0000256" key="2">
    <source>
        <dbReference type="ARBA" id="ARBA00007362"/>
    </source>
</evidence>
<comment type="subcellular location">
    <subcellularLocation>
        <location evidence="1">Cell membrane</location>
        <topology evidence="1">Multi-pass membrane protein</topology>
    </subcellularLocation>
</comment>
<gene>
    <name evidence="10" type="ORF">I6J21_03915</name>
</gene>
<feature type="transmembrane region" description="Helical" evidence="8">
    <location>
        <begin position="217"/>
        <end position="240"/>
    </location>
</feature>
<organism evidence="10 11">
    <name type="scientific">Corynebacterium glucuronolyticum</name>
    <dbReference type="NCBI Taxonomy" id="39791"/>
    <lineage>
        <taxon>Bacteria</taxon>
        <taxon>Bacillati</taxon>
        <taxon>Actinomycetota</taxon>
        <taxon>Actinomycetes</taxon>
        <taxon>Mycobacteriales</taxon>
        <taxon>Corynebacteriaceae</taxon>
        <taxon>Corynebacterium</taxon>
    </lineage>
</organism>
<dbReference type="InterPro" id="IPR037185">
    <property type="entry name" value="EmrE-like"/>
</dbReference>
<feature type="compositionally biased region" description="Basic residues" evidence="7">
    <location>
        <begin position="322"/>
        <end position="333"/>
    </location>
</feature>
<dbReference type="Pfam" id="PF00892">
    <property type="entry name" value="EamA"/>
    <property type="match status" value="2"/>
</dbReference>
<feature type="transmembrane region" description="Helical" evidence="8">
    <location>
        <begin position="37"/>
        <end position="56"/>
    </location>
</feature>
<keyword evidence="5 8" id="KW-1133">Transmembrane helix</keyword>
<name>A0AAX1LA29_9CORY</name>
<proteinExistence type="inferred from homology"/>
<evidence type="ECO:0000256" key="1">
    <source>
        <dbReference type="ARBA" id="ARBA00004651"/>
    </source>
</evidence>
<feature type="transmembrane region" description="Helical" evidence="8">
    <location>
        <begin position="252"/>
        <end position="270"/>
    </location>
</feature>
<evidence type="ECO:0000256" key="4">
    <source>
        <dbReference type="ARBA" id="ARBA00022692"/>
    </source>
</evidence>
<dbReference type="PANTHER" id="PTHR42920">
    <property type="entry name" value="OS03G0707200 PROTEIN-RELATED"/>
    <property type="match status" value="1"/>
</dbReference>
<feature type="domain" description="EamA" evidence="9">
    <location>
        <begin position="162"/>
        <end position="293"/>
    </location>
</feature>
<dbReference type="InterPro" id="IPR051258">
    <property type="entry name" value="Diverse_Substrate_Transporter"/>
</dbReference>
<reference evidence="10" key="1">
    <citation type="submission" date="2021-02" db="EMBL/GenBank/DDBJ databases">
        <title>FDA dAtabase for Regulatory Grade micrObial Sequences (FDA-ARGOS): Supporting development and validation of Infectious Disease Dx tests.</title>
        <authorList>
            <person name="Sproer C."/>
            <person name="Gronow S."/>
            <person name="Severitt S."/>
            <person name="Schroder I."/>
            <person name="Tallon L."/>
            <person name="Sadzewicz L."/>
            <person name="Zhao X."/>
            <person name="Boylan J."/>
            <person name="Ott S."/>
            <person name="Bowen H."/>
            <person name="Vavikolanu K."/>
            <person name="Mehta A."/>
            <person name="Aluvathingal J."/>
            <person name="Nadendla S."/>
            <person name="Lowell S."/>
            <person name="Myers T."/>
            <person name="Yan Y."/>
            <person name="Sichtig H."/>
        </authorList>
    </citation>
    <scope>NUCLEOTIDE SEQUENCE</scope>
    <source>
        <strain evidence="10">FDAARGOS_1191</strain>
    </source>
</reference>
<dbReference type="RefSeq" id="WP_005395170.1">
    <property type="nucleotide sequence ID" value="NZ_CP069534.1"/>
</dbReference>
<evidence type="ECO:0000256" key="5">
    <source>
        <dbReference type="ARBA" id="ARBA00022989"/>
    </source>
</evidence>
<feature type="transmembrane region" description="Helical" evidence="8">
    <location>
        <begin position="276"/>
        <end position="294"/>
    </location>
</feature>
<feature type="domain" description="EamA" evidence="9">
    <location>
        <begin position="6"/>
        <end position="148"/>
    </location>
</feature>
<dbReference type="GO" id="GO:0005886">
    <property type="term" value="C:plasma membrane"/>
    <property type="evidence" value="ECO:0007669"/>
    <property type="project" value="UniProtKB-SubCell"/>
</dbReference>
<feature type="compositionally biased region" description="Basic and acidic residues" evidence="7">
    <location>
        <begin position="339"/>
        <end position="365"/>
    </location>
</feature>
<keyword evidence="3" id="KW-1003">Cell membrane</keyword>
<dbReference type="EMBL" id="CP069534">
    <property type="protein sequence ID" value="QRP71301.1"/>
    <property type="molecule type" value="Genomic_DNA"/>
</dbReference>
<comment type="similarity">
    <text evidence="2">Belongs to the EamA transporter family.</text>
</comment>
<evidence type="ECO:0000256" key="8">
    <source>
        <dbReference type="SAM" id="Phobius"/>
    </source>
</evidence>
<keyword evidence="6 8" id="KW-0472">Membrane</keyword>
<evidence type="ECO:0000256" key="3">
    <source>
        <dbReference type="ARBA" id="ARBA00022475"/>
    </source>
</evidence>
<dbReference type="SUPFAM" id="SSF103481">
    <property type="entry name" value="Multidrug resistance efflux transporter EmrE"/>
    <property type="match status" value="2"/>
</dbReference>
<dbReference type="Proteomes" id="UP000617681">
    <property type="component" value="Chromosome"/>
</dbReference>
<feature type="transmembrane region" description="Helical" evidence="8">
    <location>
        <begin position="158"/>
        <end position="180"/>
    </location>
</feature>
<feature type="region of interest" description="Disordered" evidence="7">
    <location>
        <begin position="322"/>
        <end position="365"/>
    </location>
</feature>
<dbReference type="Gene3D" id="1.10.3730.20">
    <property type="match status" value="1"/>
</dbReference>
<protein>
    <submittedName>
        <fullName evidence="10">DMT family transporter</fullName>
    </submittedName>
</protein>
<evidence type="ECO:0000256" key="7">
    <source>
        <dbReference type="SAM" id="MobiDB-lite"/>
    </source>
</evidence>
<accession>A0AAX1LA29</accession>
<sequence>MTLRWWASLIALLAATLYALSVPLSKILFEHMSSTMTAAMFYLGAGFAMVIIAVVEKRRAQTDRSWMPPPRLVRSDLPYTIAMVVLDIAAPILLLAGVARTQAATVSLLNNFEIVATALIALVFFGEKVSRRLWVGIGLVLFASVLLTADAGDLAGGFSLNSGALLALAATVCWGVENNCTRKISDKDSTQIVLIKGLGSGTGSLTIALALGDAVPAMPWFFAALVIGAFAFGLSIKLYIVAQRHLGAAKTSAFYSVGPFIGVFFSFVMLREHMTGQFFLAAAVMVVATVVIALDTIGIQHTHEHVHVHTHEHSHGDLVHTHPHAHAHSHTHAHGQDMSLHEHTHPDFPGHDADFPGHGGHNEVG</sequence>
<dbReference type="PANTHER" id="PTHR42920:SF11">
    <property type="entry name" value="INNER MEMBRANE PROTEIN YTFF"/>
    <property type="match status" value="1"/>
</dbReference>
<evidence type="ECO:0000313" key="11">
    <source>
        <dbReference type="Proteomes" id="UP000617681"/>
    </source>
</evidence>
<evidence type="ECO:0000256" key="6">
    <source>
        <dbReference type="ARBA" id="ARBA00023136"/>
    </source>
</evidence>
<keyword evidence="4 8" id="KW-0812">Transmembrane</keyword>
<feature type="transmembrane region" description="Helical" evidence="8">
    <location>
        <begin position="133"/>
        <end position="152"/>
    </location>
</feature>
<feature type="transmembrane region" description="Helical" evidence="8">
    <location>
        <begin position="77"/>
        <end position="96"/>
    </location>
</feature>
<evidence type="ECO:0000313" key="10">
    <source>
        <dbReference type="EMBL" id="QRP71301.1"/>
    </source>
</evidence>
<dbReference type="InterPro" id="IPR000620">
    <property type="entry name" value="EamA_dom"/>
</dbReference>